<proteinExistence type="inferred from homology"/>
<organism evidence="5">
    <name type="scientific">Pundamilia nyererei</name>
    <dbReference type="NCBI Taxonomy" id="303518"/>
    <lineage>
        <taxon>Eukaryota</taxon>
        <taxon>Metazoa</taxon>
        <taxon>Chordata</taxon>
        <taxon>Craniata</taxon>
        <taxon>Vertebrata</taxon>
        <taxon>Euteleostomi</taxon>
        <taxon>Actinopterygii</taxon>
        <taxon>Neopterygii</taxon>
        <taxon>Teleostei</taxon>
        <taxon>Neoteleostei</taxon>
        <taxon>Acanthomorphata</taxon>
        <taxon>Ovalentaria</taxon>
        <taxon>Cichlomorphae</taxon>
        <taxon>Cichliformes</taxon>
        <taxon>Cichlidae</taxon>
        <taxon>African cichlids</taxon>
        <taxon>Pseudocrenilabrinae</taxon>
        <taxon>Haplochromini</taxon>
        <taxon>Pundamilia</taxon>
    </lineage>
</organism>
<dbReference type="GO" id="GO:0030672">
    <property type="term" value="C:synaptic vesicle membrane"/>
    <property type="evidence" value="ECO:0007669"/>
    <property type="project" value="TreeGrafter"/>
</dbReference>
<keyword evidence="3" id="KW-0106">Calcium</keyword>
<evidence type="ECO:0000256" key="1">
    <source>
        <dbReference type="ARBA" id="ARBA00007923"/>
    </source>
</evidence>
<dbReference type="PANTHER" id="PTHR45911">
    <property type="entry name" value="C2 DOMAIN-CONTAINING PROTEIN"/>
    <property type="match status" value="1"/>
</dbReference>
<dbReference type="Gene3D" id="2.60.40.150">
    <property type="entry name" value="C2 domain"/>
    <property type="match status" value="1"/>
</dbReference>
<dbReference type="SUPFAM" id="SSF49562">
    <property type="entry name" value="C2 domain (Calcium/lipid-binding domain, CaLB)"/>
    <property type="match status" value="1"/>
</dbReference>
<dbReference type="Ensembl" id="ENSPNYT00000013734.1">
    <property type="protein sequence ID" value="ENSPNYP00000013406.1"/>
    <property type="gene ID" value="ENSPNYG00000010077.1"/>
</dbReference>
<protein>
    <submittedName>
        <fullName evidence="5">Multiple C2 and transmembrane domain-containing protein 2-like</fullName>
    </submittedName>
</protein>
<reference evidence="5" key="1">
    <citation type="submission" date="2023-09" db="UniProtKB">
        <authorList>
            <consortium name="Ensembl"/>
        </authorList>
    </citation>
    <scope>IDENTIFICATION</scope>
</reference>
<dbReference type="PROSITE" id="PS50004">
    <property type="entry name" value="C2"/>
    <property type="match status" value="1"/>
</dbReference>
<feature type="domain" description="C2" evidence="4">
    <location>
        <begin position="8"/>
        <end position="144"/>
    </location>
</feature>
<keyword evidence="2" id="KW-0479">Metal-binding</keyword>
<evidence type="ECO:0000259" key="4">
    <source>
        <dbReference type="PROSITE" id="PS50004"/>
    </source>
</evidence>
<dbReference type="AlphaFoldDB" id="A0A3B4FVS6"/>
<evidence type="ECO:0000313" key="5">
    <source>
        <dbReference type="Ensembl" id="ENSPNYP00000013406.1"/>
    </source>
</evidence>
<evidence type="ECO:0000256" key="2">
    <source>
        <dbReference type="ARBA" id="ARBA00022723"/>
    </source>
</evidence>
<accession>A0A3B4FVS6</accession>
<dbReference type="Pfam" id="PF00168">
    <property type="entry name" value="C2"/>
    <property type="match status" value="2"/>
</dbReference>
<dbReference type="InterPro" id="IPR035892">
    <property type="entry name" value="C2_domain_sf"/>
</dbReference>
<evidence type="ECO:0000256" key="3">
    <source>
        <dbReference type="ARBA" id="ARBA00022837"/>
    </source>
</evidence>
<sequence length="190" mass="21814">MHTNISDSPQDVTGGCEDRVPAPFQRYLLKINLKRGKNLVIRDKRSGTSDPYVKFKIEGKQFYKSKVVYKDLNPRWNEDTGLVYDKNRTSDDFMGSSFISLRELELTNEMELRLEDPKSKEDDMGVIIVDVCLMFRDATIKKGPVGIFQTLQVASKGSITLVLEVIYNKVKIKSTWSKIVNVDNSLYYML</sequence>
<comment type="similarity">
    <text evidence="1">Belongs to the MCTP family.</text>
</comment>
<dbReference type="GO" id="GO:0005509">
    <property type="term" value="F:calcium ion binding"/>
    <property type="evidence" value="ECO:0007669"/>
    <property type="project" value="TreeGrafter"/>
</dbReference>
<dbReference type="PANTHER" id="PTHR45911:SF9">
    <property type="entry name" value="MULTIPLE C2 AND TRANSMEMBRANE DOMAIN-CONTAINING PROTEIN 2"/>
    <property type="match status" value="1"/>
</dbReference>
<dbReference type="GO" id="GO:0046928">
    <property type="term" value="P:regulation of neurotransmitter secretion"/>
    <property type="evidence" value="ECO:0007669"/>
    <property type="project" value="TreeGrafter"/>
</dbReference>
<dbReference type="InterPro" id="IPR000008">
    <property type="entry name" value="C2_dom"/>
</dbReference>
<dbReference type="GeneTree" id="ENSGT00940000156291"/>
<dbReference type="SMART" id="SM00239">
    <property type="entry name" value="C2"/>
    <property type="match status" value="1"/>
</dbReference>
<name>A0A3B4FVS6_9CICH</name>